<evidence type="ECO:0000313" key="1">
    <source>
        <dbReference type="EMBL" id="KAI0030000.1"/>
    </source>
</evidence>
<reference evidence="1" key="2">
    <citation type="journal article" date="2022" name="New Phytol.">
        <title>Evolutionary transition to the ectomycorrhizal habit in the genomes of a hyperdiverse lineage of mushroom-forming fungi.</title>
        <authorList>
            <person name="Looney B."/>
            <person name="Miyauchi S."/>
            <person name="Morin E."/>
            <person name="Drula E."/>
            <person name="Courty P.E."/>
            <person name="Kohler A."/>
            <person name="Kuo A."/>
            <person name="LaButti K."/>
            <person name="Pangilinan J."/>
            <person name="Lipzen A."/>
            <person name="Riley R."/>
            <person name="Andreopoulos W."/>
            <person name="He G."/>
            <person name="Johnson J."/>
            <person name="Nolan M."/>
            <person name="Tritt A."/>
            <person name="Barry K.W."/>
            <person name="Grigoriev I.V."/>
            <person name="Nagy L.G."/>
            <person name="Hibbett D."/>
            <person name="Henrissat B."/>
            <person name="Matheny P.B."/>
            <person name="Labbe J."/>
            <person name="Martin F.M."/>
        </authorList>
    </citation>
    <scope>NUCLEOTIDE SEQUENCE</scope>
    <source>
        <strain evidence="1">EC-137</strain>
    </source>
</reference>
<accession>A0ACB8QE94</accession>
<reference evidence="1" key="1">
    <citation type="submission" date="2021-02" db="EMBL/GenBank/DDBJ databases">
        <authorList>
            <consortium name="DOE Joint Genome Institute"/>
            <person name="Ahrendt S."/>
            <person name="Looney B.P."/>
            <person name="Miyauchi S."/>
            <person name="Morin E."/>
            <person name="Drula E."/>
            <person name="Courty P.E."/>
            <person name="Chicoki N."/>
            <person name="Fauchery L."/>
            <person name="Kohler A."/>
            <person name="Kuo A."/>
            <person name="Labutti K."/>
            <person name="Pangilinan J."/>
            <person name="Lipzen A."/>
            <person name="Riley R."/>
            <person name="Andreopoulos W."/>
            <person name="He G."/>
            <person name="Johnson J."/>
            <person name="Barry K.W."/>
            <person name="Grigoriev I.V."/>
            <person name="Nagy L."/>
            <person name="Hibbett D."/>
            <person name="Henrissat B."/>
            <person name="Matheny P.B."/>
            <person name="Labbe J."/>
            <person name="Martin F."/>
        </authorList>
    </citation>
    <scope>NUCLEOTIDE SEQUENCE</scope>
    <source>
        <strain evidence="1">EC-137</strain>
    </source>
</reference>
<gene>
    <name evidence="1" type="ORF">K488DRAFT_20616</name>
</gene>
<proteinExistence type="predicted"/>
<sequence>YSYVDLVNSNLICCICQQPFLDPVTARTCAHTFCRDCITHSLRSSRHCPIDRSALDSGDLVRATPIIR</sequence>
<keyword evidence="2" id="KW-1185">Reference proteome</keyword>
<feature type="non-terminal residue" evidence="1">
    <location>
        <position position="68"/>
    </location>
</feature>
<evidence type="ECO:0000313" key="2">
    <source>
        <dbReference type="Proteomes" id="UP000814128"/>
    </source>
</evidence>
<protein>
    <submittedName>
        <fullName evidence="1">Uncharacterized protein</fullName>
    </submittedName>
</protein>
<comment type="caution">
    <text evidence="1">The sequence shown here is derived from an EMBL/GenBank/DDBJ whole genome shotgun (WGS) entry which is preliminary data.</text>
</comment>
<dbReference type="EMBL" id="MU273645">
    <property type="protein sequence ID" value="KAI0030000.1"/>
    <property type="molecule type" value="Genomic_DNA"/>
</dbReference>
<name>A0ACB8QE94_9AGAM</name>
<feature type="non-terminal residue" evidence="1">
    <location>
        <position position="1"/>
    </location>
</feature>
<organism evidence="1 2">
    <name type="scientific">Vararia minispora EC-137</name>
    <dbReference type="NCBI Taxonomy" id="1314806"/>
    <lineage>
        <taxon>Eukaryota</taxon>
        <taxon>Fungi</taxon>
        <taxon>Dikarya</taxon>
        <taxon>Basidiomycota</taxon>
        <taxon>Agaricomycotina</taxon>
        <taxon>Agaricomycetes</taxon>
        <taxon>Russulales</taxon>
        <taxon>Lachnocladiaceae</taxon>
        <taxon>Vararia</taxon>
    </lineage>
</organism>
<dbReference type="Proteomes" id="UP000814128">
    <property type="component" value="Unassembled WGS sequence"/>
</dbReference>